<reference evidence="2 3" key="1">
    <citation type="journal article" date="2012" name="J. Bacteriol.">
        <title>Complete genome sequence of the broad-host-range strain Sinorhizobium fredii USDA257.</title>
        <authorList>
            <person name="Schuldes J."/>
            <person name="Rodriguez Orbegoso M."/>
            <person name="Schmeisser C."/>
            <person name="Krishnan H.B."/>
            <person name="Daniel R."/>
            <person name="Streit W.R."/>
        </authorList>
    </citation>
    <scope>NUCLEOTIDE SEQUENCE [LARGE SCALE GENOMIC DNA]</scope>
    <source>
        <strain evidence="2 3">USDA 257</strain>
    </source>
</reference>
<protein>
    <submittedName>
        <fullName evidence="2">Uncharacterized protein</fullName>
    </submittedName>
</protein>
<dbReference type="PATRIC" id="fig|1185652.3.peg.4164"/>
<dbReference type="EMBL" id="CP003563">
    <property type="protein sequence ID" value="AFL52556.1"/>
    <property type="molecule type" value="Genomic_DNA"/>
</dbReference>
<feature type="region of interest" description="Disordered" evidence="1">
    <location>
        <begin position="1"/>
        <end position="24"/>
    </location>
</feature>
<sequence>MSARRSQEYANRVRRKRKAGRAGDAVRLVMSGPTRGRNETACCETSWQKFLEAFISQPQRPKHGRRHFLLSRSLAADRTVTRSRASSRSAWIVAKIIAKNIAIENRASPMSVSFQLLNGTPYEKFRSLVVSRYNFRCETILNVALHLAFILPSLLFPVEQG</sequence>
<gene>
    <name evidence="2" type="ORF">USDA257_c40120</name>
</gene>
<dbReference type="AlphaFoldDB" id="I3X9K0"/>
<evidence type="ECO:0000313" key="2">
    <source>
        <dbReference type="EMBL" id="AFL52556.1"/>
    </source>
</evidence>
<evidence type="ECO:0000313" key="3">
    <source>
        <dbReference type="Proteomes" id="UP000006180"/>
    </source>
</evidence>
<dbReference type="HOGENOM" id="CLU_1642596_0_0_5"/>
<evidence type="ECO:0000256" key="1">
    <source>
        <dbReference type="SAM" id="MobiDB-lite"/>
    </source>
</evidence>
<dbReference type="KEGG" id="sfd:USDA257_c40120"/>
<organism evidence="2 3">
    <name type="scientific">Sinorhizobium fredii (strain USDA 257)</name>
    <dbReference type="NCBI Taxonomy" id="1185652"/>
    <lineage>
        <taxon>Bacteria</taxon>
        <taxon>Pseudomonadati</taxon>
        <taxon>Pseudomonadota</taxon>
        <taxon>Alphaproteobacteria</taxon>
        <taxon>Hyphomicrobiales</taxon>
        <taxon>Rhizobiaceae</taxon>
        <taxon>Sinorhizobium/Ensifer group</taxon>
        <taxon>Sinorhizobium</taxon>
    </lineage>
</organism>
<dbReference type="STRING" id="1185652.USDA257_c40120"/>
<proteinExistence type="predicted"/>
<name>I3X9K0_SINF2</name>
<accession>I3X9K0</accession>
<dbReference type="Proteomes" id="UP000006180">
    <property type="component" value="Chromosome"/>
</dbReference>